<keyword evidence="2" id="KW-1185">Reference proteome</keyword>
<evidence type="ECO:0000313" key="1">
    <source>
        <dbReference type="EMBL" id="CAA9892121.1"/>
    </source>
</evidence>
<proteinExistence type="predicted"/>
<dbReference type="Proteomes" id="UP000494216">
    <property type="component" value="Unassembled WGS sequence"/>
</dbReference>
<gene>
    <name evidence="1" type="ORF">METHB2_60013</name>
</gene>
<organism evidence="1 2">
    <name type="scientific">Candidatus Methylobacter favarea</name>
    <dbReference type="NCBI Taxonomy" id="2707345"/>
    <lineage>
        <taxon>Bacteria</taxon>
        <taxon>Pseudomonadati</taxon>
        <taxon>Pseudomonadota</taxon>
        <taxon>Gammaproteobacteria</taxon>
        <taxon>Methylococcales</taxon>
        <taxon>Methylococcaceae</taxon>
        <taxon>Methylobacter</taxon>
    </lineage>
</organism>
<dbReference type="EMBL" id="CADCXN010000091">
    <property type="protein sequence ID" value="CAA9892121.1"/>
    <property type="molecule type" value="Genomic_DNA"/>
</dbReference>
<reference evidence="1 2" key="1">
    <citation type="submission" date="2020-02" db="EMBL/GenBank/DDBJ databases">
        <authorList>
            <person name="Hogendoorn C."/>
        </authorList>
    </citation>
    <scope>NUCLEOTIDE SEQUENCE [LARGE SCALE GENOMIC DNA]</scope>
    <source>
        <strain evidence="1">METHB21</strain>
    </source>
</reference>
<dbReference type="RefSeq" id="WP_174626920.1">
    <property type="nucleotide sequence ID" value="NZ_CADCXN010000091.1"/>
</dbReference>
<protein>
    <submittedName>
        <fullName evidence="1">Uncharacterized protein</fullName>
    </submittedName>
</protein>
<accession>A0A8S0WRL3</accession>
<evidence type="ECO:0000313" key="2">
    <source>
        <dbReference type="Proteomes" id="UP000494216"/>
    </source>
</evidence>
<name>A0A8S0WRL3_9GAMM</name>
<comment type="caution">
    <text evidence="1">The sequence shown here is derived from an EMBL/GenBank/DDBJ whole genome shotgun (WGS) entry which is preliminary data.</text>
</comment>
<sequence length="60" mass="6635">MIIVDPTSTIAIEPDGHGELQSNGDLLLTLSEHLHQAFAARTRADPVVLEKSYNLLIFFD</sequence>
<dbReference type="AlphaFoldDB" id="A0A8S0WRL3"/>